<dbReference type="RefSeq" id="WP_265669079.1">
    <property type="nucleotide sequence ID" value="NZ_JAKHKO010000001.1"/>
</dbReference>
<accession>A0AAP3GV43</accession>
<dbReference type="EMBL" id="JAKHLF010000001">
    <property type="protein sequence ID" value="MCZ3844106.1"/>
    <property type="molecule type" value="Genomic_DNA"/>
</dbReference>
<evidence type="ECO:0000313" key="2">
    <source>
        <dbReference type="EMBL" id="MCZ3844106.1"/>
    </source>
</evidence>
<dbReference type="InterPro" id="IPR023089">
    <property type="entry name" value="YozE_SAM-like"/>
</dbReference>
<proteinExistence type="predicted"/>
<dbReference type="Gene3D" id="1.10.150.260">
    <property type="entry name" value="YozE SAM-like"/>
    <property type="match status" value="1"/>
</dbReference>
<dbReference type="Proteomes" id="UP001213015">
    <property type="component" value="Unassembled WGS sequence"/>
</dbReference>
<dbReference type="AlphaFoldDB" id="A0AAP3GV43"/>
<gene>
    <name evidence="2" type="ORF">L2422_01025</name>
</gene>
<comment type="caution">
    <text evidence="2">The sequence shown here is derived from an EMBL/GenBank/DDBJ whole genome shotgun (WGS) entry which is preliminary data.</text>
</comment>
<evidence type="ECO:0000259" key="1">
    <source>
        <dbReference type="Pfam" id="PF06855"/>
    </source>
</evidence>
<dbReference type="InterPro" id="IPR036806">
    <property type="entry name" value="YozE_SAM-like_sf"/>
</dbReference>
<dbReference type="SUPFAM" id="SSF140652">
    <property type="entry name" value="YozE-like"/>
    <property type="match status" value="1"/>
</dbReference>
<evidence type="ECO:0000313" key="3">
    <source>
        <dbReference type="Proteomes" id="UP001213015"/>
    </source>
</evidence>
<protein>
    <submittedName>
        <fullName evidence="2">Sterile alpha motif-like domain-containing protein</fullName>
    </submittedName>
</protein>
<sequence>MTFSKWVNSLPILNIPEGDLVSDIQHDENFPQDINSWEELSNYLPDDERTQEIAKNLFQSYLTEIHHHN</sequence>
<dbReference type="Pfam" id="PF06855">
    <property type="entry name" value="YozE_SAM_like"/>
    <property type="match status" value="1"/>
</dbReference>
<feature type="domain" description="YozE SAM-like" evidence="1">
    <location>
        <begin position="14"/>
        <end position="61"/>
    </location>
</feature>
<reference evidence="2" key="1">
    <citation type="submission" date="2022-01" db="EMBL/GenBank/DDBJ databases">
        <title>VMRC isolate genome collection.</title>
        <authorList>
            <person name="France M."/>
            <person name="Rutt L."/>
            <person name="Humphrys M."/>
            <person name="Ravel J."/>
        </authorList>
    </citation>
    <scope>NUCLEOTIDE SEQUENCE</scope>
    <source>
        <strain evidence="2">C0127B5</strain>
    </source>
</reference>
<organism evidence="2 3">
    <name type="scientific">Lactobacillus mulieris</name>
    <dbReference type="NCBI Taxonomy" id="2508708"/>
    <lineage>
        <taxon>Bacteria</taxon>
        <taxon>Bacillati</taxon>
        <taxon>Bacillota</taxon>
        <taxon>Bacilli</taxon>
        <taxon>Lactobacillales</taxon>
        <taxon>Lactobacillaceae</taxon>
        <taxon>Lactobacillus</taxon>
    </lineage>
</organism>
<name>A0AAP3GV43_9LACO</name>